<keyword evidence="4" id="KW-0328">Glycosyltransferase</keyword>
<evidence type="ECO:0000259" key="3">
    <source>
        <dbReference type="SMART" id="SM00458"/>
    </source>
</evidence>
<dbReference type="InterPro" id="IPR035992">
    <property type="entry name" value="Ricin_B-like_lectins"/>
</dbReference>
<dbReference type="OrthoDB" id="416652at2759"/>
<feature type="domain" description="Ricin B lectin" evidence="3">
    <location>
        <begin position="124"/>
        <end position="247"/>
    </location>
</feature>
<evidence type="ECO:0000256" key="2">
    <source>
        <dbReference type="ARBA" id="ARBA00023157"/>
    </source>
</evidence>
<dbReference type="GO" id="GO:0030246">
    <property type="term" value="F:carbohydrate binding"/>
    <property type="evidence" value="ECO:0007669"/>
    <property type="project" value="UniProtKB-KW"/>
</dbReference>
<keyword evidence="2" id="KW-1015">Disulfide bond</keyword>
<evidence type="ECO:0000313" key="4">
    <source>
        <dbReference type="EMBL" id="CAF2809681.1"/>
    </source>
</evidence>
<keyword evidence="4" id="KW-0808">Transferase</keyword>
<accession>A0A7R8CFU7</accession>
<dbReference type="SMART" id="SM00458">
    <property type="entry name" value="RICIN"/>
    <property type="match status" value="1"/>
</dbReference>
<gene>
    <name evidence="4" type="ORF">LSAA_2853</name>
</gene>
<dbReference type="GO" id="GO:0005794">
    <property type="term" value="C:Golgi apparatus"/>
    <property type="evidence" value="ECO:0007669"/>
    <property type="project" value="TreeGrafter"/>
</dbReference>
<dbReference type="AlphaFoldDB" id="A0A7R8CFU7"/>
<keyword evidence="5" id="KW-1185">Reference proteome</keyword>
<protein>
    <submittedName>
        <fullName evidence="4">GALNT</fullName>
        <ecNumber evidence="4">2.4.1.41</ecNumber>
    </submittedName>
</protein>
<dbReference type="InterPro" id="IPR029044">
    <property type="entry name" value="Nucleotide-diphossugar_trans"/>
</dbReference>
<dbReference type="Proteomes" id="UP000675881">
    <property type="component" value="Chromosome 11"/>
</dbReference>
<proteinExistence type="predicted"/>
<dbReference type="EMBL" id="HG994590">
    <property type="protein sequence ID" value="CAF2809681.1"/>
    <property type="molecule type" value="Genomic_DNA"/>
</dbReference>
<dbReference type="GO" id="GO:0006493">
    <property type="term" value="P:protein O-linked glycosylation"/>
    <property type="evidence" value="ECO:0007669"/>
    <property type="project" value="TreeGrafter"/>
</dbReference>
<dbReference type="PANTHER" id="PTHR11675">
    <property type="entry name" value="N-ACETYLGALACTOSAMINYLTRANSFERASE"/>
    <property type="match status" value="1"/>
</dbReference>
<dbReference type="SUPFAM" id="SSF50370">
    <property type="entry name" value="Ricin B-like lectins"/>
    <property type="match status" value="1"/>
</dbReference>
<evidence type="ECO:0000256" key="1">
    <source>
        <dbReference type="ARBA" id="ARBA00022734"/>
    </source>
</evidence>
<keyword evidence="1" id="KW-0430">Lectin</keyword>
<dbReference type="SUPFAM" id="SSF53448">
    <property type="entry name" value="Nucleotide-diphospho-sugar transferases"/>
    <property type="match status" value="1"/>
</dbReference>
<organism evidence="4 5">
    <name type="scientific">Lepeophtheirus salmonis</name>
    <name type="common">Salmon louse</name>
    <name type="synonym">Caligus salmonis</name>
    <dbReference type="NCBI Taxonomy" id="72036"/>
    <lineage>
        <taxon>Eukaryota</taxon>
        <taxon>Metazoa</taxon>
        <taxon>Ecdysozoa</taxon>
        <taxon>Arthropoda</taxon>
        <taxon>Crustacea</taxon>
        <taxon>Multicrustacea</taxon>
        <taxon>Hexanauplia</taxon>
        <taxon>Copepoda</taxon>
        <taxon>Siphonostomatoida</taxon>
        <taxon>Caligidae</taxon>
        <taxon>Lepeophtheirus</taxon>
    </lineage>
</organism>
<dbReference type="Gene3D" id="2.80.10.50">
    <property type="match status" value="1"/>
</dbReference>
<dbReference type="Gene3D" id="3.90.550.10">
    <property type="entry name" value="Spore Coat Polysaccharide Biosynthesis Protein SpsA, Chain A"/>
    <property type="match status" value="1"/>
</dbReference>
<dbReference type="Pfam" id="PF00652">
    <property type="entry name" value="Ricin_B_lectin"/>
    <property type="match status" value="1"/>
</dbReference>
<dbReference type="GO" id="GO:0004653">
    <property type="term" value="F:polypeptide N-acetylgalactosaminyltransferase activity"/>
    <property type="evidence" value="ECO:0007669"/>
    <property type="project" value="UniProtKB-EC"/>
</dbReference>
<sequence>MAGGLFAVDRKYFWESGSYDSAMEVWGGENLEMSFRIWQCGGVLETIPCSRTLMVSIQLELLKFGWMTTKDFFYLNRPDLKNTEIGDIQERLDFRKEKGCKPFKWFLENVYPQKYVPDDPTYVLGYGRIINPKSGNCIDTLQNEEKDEYDLGFYPCHSFSSASQFFSFSRKGEIRGEESCATIDLGEMRTHKVRMTPCNGLSIQKWEYVGNRFIHKDTRLCLEGIVGGEFLRSAPCKISSSQLWILENDYEES</sequence>
<dbReference type="InterPro" id="IPR000772">
    <property type="entry name" value="Ricin_B_lectin"/>
</dbReference>
<reference evidence="4" key="1">
    <citation type="submission" date="2021-02" db="EMBL/GenBank/DDBJ databases">
        <authorList>
            <person name="Bekaert M."/>
        </authorList>
    </citation>
    <scope>NUCLEOTIDE SEQUENCE</scope>
    <source>
        <strain evidence="4">IoA-00</strain>
    </source>
</reference>
<dbReference type="PROSITE" id="PS50231">
    <property type="entry name" value="RICIN_B_LECTIN"/>
    <property type="match status" value="1"/>
</dbReference>
<dbReference type="EC" id="2.4.1.41" evidence="4"/>
<name>A0A7R8CFU7_LEPSM</name>
<dbReference type="Gene3D" id="1.10.8.460">
    <property type="entry name" value="ppGaNTase-T1 linker domain-like"/>
    <property type="match status" value="1"/>
</dbReference>
<evidence type="ECO:0000313" key="5">
    <source>
        <dbReference type="Proteomes" id="UP000675881"/>
    </source>
</evidence>
<dbReference type="PANTHER" id="PTHR11675:SF43">
    <property type="entry name" value="POLYPEPTIDE N-ACETYLGALACTOSAMINYLTRANSFERASE 1"/>
    <property type="match status" value="1"/>
</dbReference>